<evidence type="ECO:0000256" key="1">
    <source>
        <dbReference type="SAM" id="MobiDB-lite"/>
    </source>
</evidence>
<keyword evidence="4" id="KW-1185">Reference proteome</keyword>
<evidence type="ECO:0000313" key="3">
    <source>
        <dbReference type="EMBL" id="MFC4695350.1"/>
    </source>
</evidence>
<keyword evidence="2" id="KW-1133">Transmembrane helix</keyword>
<dbReference type="Proteomes" id="UP001596025">
    <property type="component" value="Unassembled WGS sequence"/>
</dbReference>
<gene>
    <name evidence="3" type="ORF">ACFO3M_18260</name>
</gene>
<keyword evidence="2" id="KW-0472">Membrane</keyword>
<organism evidence="3 4">
    <name type="scientific">Geodermatophilus arenarius</name>
    <dbReference type="NCBI Taxonomy" id="1137990"/>
    <lineage>
        <taxon>Bacteria</taxon>
        <taxon>Bacillati</taxon>
        <taxon>Actinomycetota</taxon>
        <taxon>Actinomycetes</taxon>
        <taxon>Geodermatophilales</taxon>
        <taxon>Geodermatophilaceae</taxon>
        <taxon>Geodermatophilus</taxon>
    </lineage>
</organism>
<evidence type="ECO:0008006" key="5">
    <source>
        <dbReference type="Google" id="ProtNLM"/>
    </source>
</evidence>
<feature type="region of interest" description="Disordered" evidence="1">
    <location>
        <begin position="1"/>
        <end position="46"/>
    </location>
</feature>
<sequence>MTAGQGPQGWDQPGQDPYGQGAYGQGAYDQGAYGQGPHGQGAHGGYASAPAAPDGFGAPAPVERPSAVVLGVGAFAATLVLGLVNALVTFADVDGFIAQVQAASPDVAISESAARAALVAGAGFALVLVALQVLFLWFAWKGRNWARIVLWVLGGLGVAGSLVGFLGGGAPTVSGLLTVLSLASLLLTVVGIVALAQKPASAWYRYQGWRRAQGR</sequence>
<dbReference type="RefSeq" id="WP_387992083.1">
    <property type="nucleotide sequence ID" value="NZ_JBHSGR010000022.1"/>
</dbReference>
<evidence type="ECO:0000256" key="2">
    <source>
        <dbReference type="SAM" id="Phobius"/>
    </source>
</evidence>
<protein>
    <recommendedName>
        <fullName evidence="5">Tryptophan-associated transmembrane protein (Trp_oprn_chp)</fullName>
    </recommendedName>
</protein>
<accession>A0ABV9LP30</accession>
<feature type="compositionally biased region" description="Gly residues" evidence="1">
    <location>
        <begin position="33"/>
        <end position="44"/>
    </location>
</feature>
<feature type="transmembrane region" description="Helical" evidence="2">
    <location>
        <begin position="173"/>
        <end position="196"/>
    </location>
</feature>
<comment type="caution">
    <text evidence="3">The sequence shown here is derived from an EMBL/GenBank/DDBJ whole genome shotgun (WGS) entry which is preliminary data.</text>
</comment>
<keyword evidence="2" id="KW-0812">Transmembrane</keyword>
<feature type="transmembrane region" description="Helical" evidence="2">
    <location>
        <begin position="67"/>
        <end position="88"/>
    </location>
</feature>
<reference evidence="4" key="1">
    <citation type="journal article" date="2019" name="Int. J. Syst. Evol. Microbiol.">
        <title>The Global Catalogue of Microorganisms (GCM) 10K type strain sequencing project: providing services to taxonomists for standard genome sequencing and annotation.</title>
        <authorList>
            <consortium name="The Broad Institute Genomics Platform"/>
            <consortium name="The Broad Institute Genome Sequencing Center for Infectious Disease"/>
            <person name="Wu L."/>
            <person name="Ma J."/>
        </authorList>
    </citation>
    <scope>NUCLEOTIDE SEQUENCE [LARGE SCALE GENOMIC DNA]</scope>
    <source>
        <strain evidence="4">CCUG 62763</strain>
    </source>
</reference>
<name>A0ABV9LP30_9ACTN</name>
<feature type="transmembrane region" description="Helical" evidence="2">
    <location>
        <begin position="148"/>
        <end position="167"/>
    </location>
</feature>
<evidence type="ECO:0000313" key="4">
    <source>
        <dbReference type="Proteomes" id="UP001596025"/>
    </source>
</evidence>
<proteinExistence type="predicted"/>
<feature type="transmembrane region" description="Helical" evidence="2">
    <location>
        <begin position="116"/>
        <end position="139"/>
    </location>
</feature>
<feature type="compositionally biased region" description="Low complexity" evidence="1">
    <location>
        <begin position="1"/>
        <end position="32"/>
    </location>
</feature>
<dbReference type="EMBL" id="JBHSGR010000022">
    <property type="protein sequence ID" value="MFC4695350.1"/>
    <property type="molecule type" value="Genomic_DNA"/>
</dbReference>